<dbReference type="PRINTS" id="PR00413">
    <property type="entry name" value="HADHALOGNASE"/>
</dbReference>
<proteinExistence type="predicted"/>
<comment type="cofactor">
    <cofactor evidence="1">
        <name>Mg(2+)</name>
        <dbReference type="ChEBI" id="CHEBI:18420"/>
    </cofactor>
</comment>
<comment type="caution">
    <text evidence="4">The sequence shown here is derived from an EMBL/GenBank/DDBJ whole genome shotgun (WGS) entry which is preliminary data.</text>
</comment>
<evidence type="ECO:0000313" key="4">
    <source>
        <dbReference type="EMBL" id="MDT0318556.1"/>
    </source>
</evidence>
<accession>A0ABU2LLU9</accession>
<dbReference type="RefSeq" id="WP_311597310.1">
    <property type="nucleotide sequence ID" value="NZ_JAVREM010000007.1"/>
</dbReference>
<keyword evidence="3" id="KW-0460">Magnesium</keyword>
<evidence type="ECO:0000256" key="1">
    <source>
        <dbReference type="ARBA" id="ARBA00001946"/>
    </source>
</evidence>
<sequence>MTATAARSRCLTCFTGVRGVCFDLGGTLVRPDTLPTTGQVAALLGISLTAARTVMEDGAKRRRIAPDQLAHDLATTFRRPALAGRLAAVLREARERAVDPELFEETEGTLTLLRQRGFALFALTNSLGSSIPDQPPAYQRLLDAVVYSADCGAIKPERAAFAAIEKVSGLPGHELLHVGDSLRADAAGALAAGWHAAFLSRPTTTGPTGPVPEAAVLIRTLAALPTLLPAHPARQTASTEEGDRP</sequence>
<evidence type="ECO:0000313" key="5">
    <source>
        <dbReference type="Proteomes" id="UP001183420"/>
    </source>
</evidence>
<dbReference type="PANTHER" id="PTHR46470">
    <property type="entry name" value="N-ACYLNEURAMINATE-9-PHOSPHATASE"/>
    <property type="match status" value="1"/>
</dbReference>
<keyword evidence="2 4" id="KW-0378">Hydrolase</keyword>
<dbReference type="SUPFAM" id="SSF56784">
    <property type="entry name" value="HAD-like"/>
    <property type="match status" value="1"/>
</dbReference>
<dbReference type="InterPro" id="IPR023214">
    <property type="entry name" value="HAD_sf"/>
</dbReference>
<dbReference type="InterPro" id="IPR036412">
    <property type="entry name" value="HAD-like_sf"/>
</dbReference>
<protein>
    <submittedName>
        <fullName evidence="4">HAD family hydrolase</fullName>
        <ecNumber evidence="4">3.1.3.-</ecNumber>
    </submittedName>
</protein>
<evidence type="ECO:0000256" key="3">
    <source>
        <dbReference type="ARBA" id="ARBA00022842"/>
    </source>
</evidence>
<dbReference type="EMBL" id="JAVREM010000007">
    <property type="protein sequence ID" value="MDT0318556.1"/>
    <property type="molecule type" value="Genomic_DNA"/>
</dbReference>
<dbReference type="InterPro" id="IPR006439">
    <property type="entry name" value="HAD-SF_hydro_IA"/>
</dbReference>
<reference evidence="5" key="1">
    <citation type="submission" date="2023-07" db="EMBL/GenBank/DDBJ databases">
        <title>30 novel species of actinomycetes from the DSMZ collection.</title>
        <authorList>
            <person name="Nouioui I."/>
        </authorList>
    </citation>
    <scope>NUCLEOTIDE SEQUENCE [LARGE SCALE GENOMIC DNA]</scope>
    <source>
        <strain evidence="5">DSM 44918</strain>
    </source>
</reference>
<dbReference type="Pfam" id="PF00702">
    <property type="entry name" value="Hydrolase"/>
    <property type="match status" value="1"/>
</dbReference>
<dbReference type="Proteomes" id="UP001183420">
    <property type="component" value="Unassembled WGS sequence"/>
</dbReference>
<dbReference type="Gene3D" id="3.40.50.1000">
    <property type="entry name" value="HAD superfamily/HAD-like"/>
    <property type="match status" value="1"/>
</dbReference>
<dbReference type="PANTHER" id="PTHR46470:SF3">
    <property type="entry name" value="N-ACYLNEURAMINATE-9-PHOSPHATASE"/>
    <property type="match status" value="1"/>
</dbReference>
<dbReference type="SFLD" id="SFLDG01129">
    <property type="entry name" value="C1.5:_HAD__Beta-PGM__Phosphata"/>
    <property type="match status" value="1"/>
</dbReference>
<evidence type="ECO:0000256" key="2">
    <source>
        <dbReference type="ARBA" id="ARBA00022801"/>
    </source>
</evidence>
<name>A0ABU2LLU9_9ACTN</name>
<dbReference type="EC" id="3.1.3.-" evidence="4"/>
<organism evidence="4 5">
    <name type="scientific">Streptomyces millisiae</name>
    <dbReference type="NCBI Taxonomy" id="3075542"/>
    <lineage>
        <taxon>Bacteria</taxon>
        <taxon>Bacillati</taxon>
        <taxon>Actinomycetota</taxon>
        <taxon>Actinomycetes</taxon>
        <taxon>Kitasatosporales</taxon>
        <taxon>Streptomycetaceae</taxon>
        <taxon>Streptomyces</taxon>
    </lineage>
</organism>
<dbReference type="GO" id="GO:0016787">
    <property type="term" value="F:hydrolase activity"/>
    <property type="evidence" value="ECO:0007669"/>
    <property type="project" value="UniProtKB-KW"/>
</dbReference>
<keyword evidence="5" id="KW-1185">Reference proteome</keyword>
<dbReference type="SFLD" id="SFLDS00003">
    <property type="entry name" value="Haloacid_Dehalogenase"/>
    <property type="match status" value="1"/>
</dbReference>
<gene>
    <name evidence="4" type="ORF">RNC47_09435</name>
</gene>
<dbReference type="InterPro" id="IPR051400">
    <property type="entry name" value="HAD-like_hydrolase"/>
</dbReference>